<evidence type="ECO:0000256" key="2">
    <source>
        <dbReference type="ARBA" id="ARBA00004651"/>
    </source>
</evidence>
<evidence type="ECO:0000259" key="15">
    <source>
        <dbReference type="PROSITE" id="PS50109"/>
    </source>
</evidence>
<dbReference type="InterPro" id="IPR003660">
    <property type="entry name" value="HAMP_dom"/>
</dbReference>
<sequence>MSIRIRLLLSYTAMLVTTILLFIAAIFLIAIALTGDIQHVRELYTSRYAVMPLTEPEETVSVETKFLSKSSPEQLLDQQFLQELEQRLEPVKAGILVRKGTEIYYASPVLQVAGMNAALPPYEMANLHVRDILETDGHFFTYVKFDFAYTDKTEGGVYVMKEVSPYAELARSLLPVLILFLLLMLALMNGLLNFLVSRSIVLPIDRLKTAAERIRDGELDFRIESSGQDEIGQLSQTFEDMRRKLKESVELQLQYEENRKELISNISHDLRTPITSILGYVEGIRDGVADTPEKREKYLDTIARKAKGMDRLIDELFLFSRLDLGKLPFTFERIDLTAFLDDYLSERKFDLEEQGVTVLYEKAEASPAFVLADREKLRRVLANILDNSLKYMDKQERRILFRLRPEEKQVTIEISDNGPGIDPDVAPHIFDRFYRAEKSRNTETGGSGLGLAIAKQIVDEHRGSIAASSVPGEGLTIVITLPREKEEGV</sequence>
<evidence type="ECO:0000259" key="16">
    <source>
        <dbReference type="PROSITE" id="PS50885"/>
    </source>
</evidence>
<dbReference type="EC" id="2.7.13.3" evidence="3"/>
<feature type="transmembrane region" description="Helical" evidence="14">
    <location>
        <begin position="173"/>
        <end position="196"/>
    </location>
</feature>
<keyword evidence="11 14" id="KW-1133">Transmembrane helix</keyword>
<dbReference type="SUPFAM" id="SSF47384">
    <property type="entry name" value="Homodimeric domain of signal transducing histidine kinase"/>
    <property type="match status" value="1"/>
</dbReference>
<dbReference type="InterPro" id="IPR003594">
    <property type="entry name" value="HATPase_dom"/>
</dbReference>
<keyword evidence="9 17" id="KW-0418">Kinase</keyword>
<evidence type="ECO:0000256" key="10">
    <source>
        <dbReference type="ARBA" id="ARBA00022840"/>
    </source>
</evidence>
<keyword evidence="5" id="KW-0597">Phosphoprotein</keyword>
<evidence type="ECO:0000313" key="17">
    <source>
        <dbReference type="EMBL" id="USG66960.1"/>
    </source>
</evidence>
<comment type="subcellular location">
    <subcellularLocation>
        <location evidence="2">Cell membrane</location>
        <topology evidence="2">Multi-pass membrane protein</topology>
    </subcellularLocation>
</comment>
<dbReference type="InterPro" id="IPR005467">
    <property type="entry name" value="His_kinase_dom"/>
</dbReference>
<dbReference type="Gene3D" id="3.30.565.10">
    <property type="entry name" value="Histidine kinase-like ATPase, C-terminal domain"/>
    <property type="match status" value="1"/>
</dbReference>
<name>A0ABY4WII1_9BACL</name>
<keyword evidence="12" id="KW-0902">Two-component regulatory system</keyword>
<keyword evidence="18" id="KW-1185">Reference proteome</keyword>
<reference evidence="17" key="1">
    <citation type="submission" date="2022-06" db="EMBL/GenBank/DDBJ databases">
        <title>Genome sequencing of Brevibacillus sp. BB3-R1.</title>
        <authorList>
            <person name="Heo J."/>
            <person name="Lee D."/>
            <person name="Won M."/>
            <person name="Han B.-H."/>
            <person name="Hong S.-B."/>
            <person name="Kwon S.-W."/>
        </authorList>
    </citation>
    <scope>NUCLEOTIDE SEQUENCE</scope>
    <source>
        <strain evidence="17">BB3-R1</strain>
    </source>
</reference>
<dbReference type="InterPro" id="IPR036890">
    <property type="entry name" value="HATPase_C_sf"/>
</dbReference>
<evidence type="ECO:0000256" key="9">
    <source>
        <dbReference type="ARBA" id="ARBA00022777"/>
    </source>
</evidence>
<feature type="domain" description="HAMP" evidence="16">
    <location>
        <begin position="198"/>
        <end position="250"/>
    </location>
</feature>
<organism evidence="17 18">
    <name type="scientific">Brevibacillus ruminantium</name>
    <dbReference type="NCBI Taxonomy" id="2950604"/>
    <lineage>
        <taxon>Bacteria</taxon>
        <taxon>Bacillati</taxon>
        <taxon>Bacillota</taxon>
        <taxon>Bacilli</taxon>
        <taxon>Bacillales</taxon>
        <taxon>Paenibacillaceae</taxon>
        <taxon>Brevibacillus</taxon>
    </lineage>
</organism>
<evidence type="ECO:0000256" key="7">
    <source>
        <dbReference type="ARBA" id="ARBA00022692"/>
    </source>
</evidence>
<feature type="domain" description="Histidine kinase" evidence="15">
    <location>
        <begin position="265"/>
        <end position="485"/>
    </location>
</feature>
<dbReference type="Pfam" id="PF00672">
    <property type="entry name" value="HAMP"/>
    <property type="match status" value="1"/>
</dbReference>
<keyword evidence="6" id="KW-0808">Transferase</keyword>
<dbReference type="PANTHER" id="PTHR45528:SF1">
    <property type="entry name" value="SENSOR HISTIDINE KINASE CPXA"/>
    <property type="match status" value="1"/>
</dbReference>
<keyword evidence="10" id="KW-0067">ATP-binding</keyword>
<dbReference type="Pfam" id="PF02518">
    <property type="entry name" value="HATPase_c"/>
    <property type="match status" value="1"/>
</dbReference>
<dbReference type="SUPFAM" id="SSF158472">
    <property type="entry name" value="HAMP domain-like"/>
    <property type="match status" value="1"/>
</dbReference>
<evidence type="ECO:0000256" key="12">
    <source>
        <dbReference type="ARBA" id="ARBA00023012"/>
    </source>
</evidence>
<evidence type="ECO:0000256" key="14">
    <source>
        <dbReference type="SAM" id="Phobius"/>
    </source>
</evidence>
<dbReference type="PRINTS" id="PR00344">
    <property type="entry name" value="BCTRLSENSOR"/>
</dbReference>
<dbReference type="SMART" id="SM00387">
    <property type="entry name" value="HATPase_c"/>
    <property type="match status" value="1"/>
</dbReference>
<dbReference type="SMART" id="SM00304">
    <property type="entry name" value="HAMP"/>
    <property type="match status" value="1"/>
</dbReference>
<evidence type="ECO:0000313" key="18">
    <source>
        <dbReference type="Proteomes" id="UP001056500"/>
    </source>
</evidence>
<keyword evidence="8" id="KW-0547">Nucleotide-binding</keyword>
<keyword evidence="13 14" id="KW-0472">Membrane</keyword>
<evidence type="ECO:0000256" key="5">
    <source>
        <dbReference type="ARBA" id="ARBA00022553"/>
    </source>
</evidence>
<keyword evidence="7 14" id="KW-0812">Transmembrane</keyword>
<dbReference type="CDD" id="cd00082">
    <property type="entry name" value="HisKA"/>
    <property type="match status" value="1"/>
</dbReference>
<evidence type="ECO:0000256" key="13">
    <source>
        <dbReference type="ARBA" id="ARBA00023136"/>
    </source>
</evidence>
<dbReference type="Gene3D" id="1.10.287.130">
    <property type="match status" value="1"/>
</dbReference>
<dbReference type="PROSITE" id="PS50885">
    <property type="entry name" value="HAMP"/>
    <property type="match status" value="1"/>
</dbReference>
<evidence type="ECO:0000256" key="3">
    <source>
        <dbReference type="ARBA" id="ARBA00012438"/>
    </source>
</evidence>
<dbReference type="PANTHER" id="PTHR45528">
    <property type="entry name" value="SENSOR HISTIDINE KINASE CPXA"/>
    <property type="match status" value="1"/>
</dbReference>
<dbReference type="SUPFAM" id="SSF55874">
    <property type="entry name" value="ATPase domain of HSP90 chaperone/DNA topoisomerase II/histidine kinase"/>
    <property type="match status" value="1"/>
</dbReference>
<evidence type="ECO:0000256" key="6">
    <source>
        <dbReference type="ARBA" id="ARBA00022679"/>
    </source>
</evidence>
<protein>
    <recommendedName>
        <fullName evidence="3">histidine kinase</fullName>
        <ecNumber evidence="3">2.7.13.3</ecNumber>
    </recommendedName>
</protein>
<proteinExistence type="predicted"/>
<comment type="catalytic activity">
    <reaction evidence="1">
        <text>ATP + protein L-histidine = ADP + protein N-phospho-L-histidine.</text>
        <dbReference type="EC" id="2.7.13.3"/>
    </reaction>
</comment>
<dbReference type="InterPro" id="IPR036097">
    <property type="entry name" value="HisK_dim/P_sf"/>
</dbReference>
<dbReference type="InterPro" id="IPR050398">
    <property type="entry name" value="HssS/ArlS-like"/>
</dbReference>
<evidence type="ECO:0000256" key="8">
    <source>
        <dbReference type="ARBA" id="ARBA00022741"/>
    </source>
</evidence>
<dbReference type="CDD" id="cd00075">
    <property type="entry name" value="HATPase"/>
    <property type="match status" value="1"/>
</dbReference>
<feature type="transmembrane region" description="Helical" evidence="14">
    <location>
        <begin position="7"/>
        <end position="33"/>
    </location>
</feature>
<evidence type="ECO:0000256" key="1">
    <source>
        <dbReference type="ARBA" id="ARBA00000085"/>
    </source>
</evidence>
<dbReference type="PROSITE" id="PS50109">
    <property type="entry name" value="HIS_KIN"/>
    <property type="match status" value="1"/>
</dbReference>
<dbReference type="Pfam" id="PF00512">
    <property type="entry name" value="HisKA"/>
    <property type="match status" value="1"/>
</dbReference>
<evidence type="ECO:0000256" key="4">
    <source>
        <dbReference type="ARBA" id="ARBA00022475"/>
    </source>
</evidence>
<dbReference type="CDD" id="cd06225">
    <property type="entry name" value="HAMP"/>
    <property type="match status" value="1"/>
</dbReference>
<dbReference type="SMART" id="SM00388">
    <property type="entry name" value="HisKA"/>
    <property type="match status" value="1"/>
</dbReference>
<dbReference type="GO" id="GO:0016301">
    <property type="term" value="F:kinase activity"/>
    <property type="evidence" value="ECO:0007669"/>
    <property type="project" value="UniProtKB-KW"/>
</dbReference>
<dbReference type="Gene3D" id="6.10.340.10">
    <property type="match status" value="1"/>
</dbReference>
<dbReference type="Proteomes" id="UP001056500">
    <property type="component" value="Chromosome"/>
</dbReference>
<gene>
    <name evidence="17" type="ORF">NDK47_06585</name>
</gene>
<accession>A0ABY4WII1</accession>
<dbReference type="InterPro" id="IPR003661">
    <property type="entry name" value="HisK_dim/P_dom"/>
</dbReference>
<dbReference type="RefSeq" id="WP_251874064.1">
    <property type="nucleotide sequence ID" value="NZ_CP098755.1"/>
</dbReference>
<dbReference type="EMBL" id="CP098755">
    <property type="protein sequence ID" value="USG66960.1"/>
    <property type="molecule type" value="Genomic_DNA"/>
</dbReference>
<evidence type="ECO:0000256" key="11">
    <source>
        <dbReference type="ARBA" id="ARBA00022989"/>
    </source>
</evidence>
<keyword evidence="4" id="KW-1003">Cell membrane</keyword>
<dbReference type="InterPro" id="IPR004358">
    <property type="entry name" value="Sig_transdc_His_kin-like_C"/>
</dbReference>